<proteinExistence type="predicted"/>
<evidence type="ECO:0000313" key="2">
    <source>
        <dbReference type="Proteomes" id="UP001058974"/>
    </source>
</evidence>
<name>A0A9D4Y648_PEA</name>
<sequence length="138" mass="15261">MLTGMKFSGIQTEVAFRPVFRYPDRSGIQASFPKDLNQVRFMSGALLLCPFLPLSLHQHLCNAPTCYSQAVKDARTTMNNELQALQENFTWDIVPRPPGVKPIGSNKQESGVNYDETSVPVAKMTSIRTKLTIAASQG</sequence>
<keyword evidence="2" id="KW-1185">Reference proteome</keyword>
<dbReference type="Proteomes" id="UP001058974">
    <property type="component" value="Chromosome 2"/>
</dbReference>
<dbReference type="EMBL" id="JAMSHJ010000002">
    <property type="protein sequence ID" value="KAI5433047.1"/>
    <property type="molecule type" value="Genomic_DNA"/>
</dbReference>
<evidence type="ECO:0000313" key="1">
    <source>
        <dbReference type="EMBL" id="KAI5433047.1"/>
    </source>
</evidence>
<organism evidence="1 2">
    <name type="scientific">Pisum sativum</name>
    <name type="common">Garden pea</name>
    <name type="synonym">Lathyrus oleraceus</name>
    <dbReference type="NCBI Taxonomy" id="3888"/>
    <lineage>
        <taxon>Eukaryota</taxon>
        <taxon>Viridiplantae</taxon>
        <taxon>Streptophyta</taxon>
        <taxon>Embryophyta</taxon>
        <taxon>Tracheophyta</taxon>
        <taxon>Spermatophyta</taxon>
        <taxon>Magnoliopsida</taxon>
        <taxon>eudicotyledons</taxon>
        <taxon>Gunneridae</taxon>
        <taxon>Pentapetalae</taxon>
        <taxon>rosids</taxon>
        <taxon>fabids</taxon>
        <taxon>Fabales</taxon>
        <taxon>Fabaceae</taxon>
        <taxon>Papilionoideae</taxon>
        <taxon>50 kb inversion clade</taxon>
        <taxon>NPAAA clade</taxon>
        <taxon>Hologalegina</taxon>
        <taxon>IRL clade</taxon>
        <taxon>Fabeae</taxon>
        <taxon>Lathyrus</taxon>
    </lineage>
</organism>
<gene>
    <name evidence="1" type="ORF">KIW84_020367</name>
</gene>
<comment type="caution">
    <text evidence="1">The sequence shown here is derived from an EMBL/GenBank/DDBJ whole genome shotgun (WGS) entry which is preliminary data.</text>
</comment>
<reference evidence="1 2" key="1">
    <citation type="journal article" date="2022" name="Nat. Genet.">
        <title>Improved pea reference genome and pan-genome highlight genomic features and evolutionary characteristics.</title>
        <authorList>
            <person name="Yang T."/>
            <person name="Liu R."/>
            <person name="Luo Y."/>
            <person name="Hu S."/>
            <person name="Wang D."/>
            <person name="Wang C."/>
            <person name="Pandey M.K."/>
            <person name="Ge S."/>
            <person name="Xu Q."/>
            <person name="Li N."/>
            <person name="Li G."/>
            <person name="Huang Y."/>
            <person name="Saxena R.K."/>
            <person name="Ji Y."/>
            <person name="Li M."/>
            <person name="Yan X."/>
            <person name="He Y."/>
            <person name="Liu Y."/>
            <person name="Wang X."/>
            <person name="Xiang C."/>
            <person name="Varshney R.K."/>
            <person name="Ding H."/>
            <person name="Gao S."/>
            <person name="Zong X."/>
        </authorList>
    </citation>
    <scope>NUCLEOTIDE SEQUENCE [LARGE SCALE GENOMIC DNA]</scope>
    <source>
        <strain evidence="1 2">cv. Zhongwan 6</strain>
    </source>
</reference>
<dbReference type="Gramene" id="Psat02G0036700-T1">
    <property type="protein sequence ID" value="KAI5433047.1"/>
    <property type="gene ID" value="KIW84_020367"/>
</dbReference>
<dbReference type="AlphaFoldDB" id="A0A9D4Y648"/>
<protein>
    <submittedName>
        <fullName evidence="1">Uncharacterized protein</fullName>
    </submittedName>
</protein>
<accession>A0A9D4Y648</accession>